<organism evidence="2 3">
    <name type="scientific">Streptomyces gibsoniae</name>
    <dbReference type="NCBI Taxonomy" id="3075529"/>
    <lineage>
        <taxon>Bacteria</taxon>
        <taxon>Bacillati</taxon>
        <taxon>Actinomycetota</taxon>
        <taxon>Actinomycetes</taxon>
        <taxon>Kitasatosporales</taxon>
        <taxon>Streptomycetaceae</taxon>
        <taxon>Streptomyces</taxon>
    </lineage>
</organism>
<accession>A0ABU2TRG7</accession>
<keyword evidence="1" id="KW-1133">Transmembrane helix</keyword>
<sequence length="62" mass="6494">MVSVQLVEAAIQFGVTELVQRETGLVGVLLLSLAAVGIRARRTALTGSAAAMFFFVVLMAQA</sequence>
<gene>
    <name evidence="2" type="ORF">RM764_10850</name>
</gene>
<evidence type="ECO:0000256" key="1">
    <source>
        <dbReference type="SAM" id="Phobius"/>
    </source>
</evidence>
<comment type="caution">
    <text evidence="2">The sequence shown here is derived from an EMBL/GenBank/DDBJ whole genome shotgun (WGS) entry which is preliminary data.</text>
</comment>
<proteinExistence type="predicted"/>
<keyword evidence="1" id="KW-0812">Transmembrane</keyword>
<dbReference type="Proteomes" id="UP001183809">
    <property type="component" value="Unassembled WGS sequence"/>
</dbReference>
<reference evidence="3" key="1">
    <citation type="submission" date="2023-07" db="EMBL/GenBank/DDBJ databases">
        <title>30 novel species of actinomycetes from the DSMZ collection.</title>
        <authorList>
            <person name="Nouioui I."/>
        </authorList>
    </citation>
    <scope>NUCLEOTIDE SEQUENCE [LARGE SCALE GENOMIC DNA]</scope>
    <source>
        <strain evidence="3">DSM 41699</strain>
    </source>
</reference>
<evidence type="ECO:0000313" key="2">
    <source>
        <dbReference type="EMBL" id="MDT0463509.1"/>
    </source>
</evidence>
<dbReference type="EMBL" id="JAVREY010000009">
    <property type="protein sequence ID" value="MDT0463509.1"/>
    <property type="molecule type" value="Genomic_DNA"/>
</dbReference>
<keyword evidence="3" id="KW-1185">Reference proteome</keyword>
<keyword evidence="1" id="KW-0472">Membrane</keyword>
<name>A0ABU2TRG7_9ACTN</name>
<protein>
    <submittedName>
        <fullName evidence="2">Uncharacterized protein</fullName>
    </submittedName>
</protein>
<evidence type="ECO:0000313" key="3">
    <source>
        <dbReference type="Proteomes" id="UP001183809"/>
    </source>
</evidence>
<feature type="transmembrane region" description="Helical" evidence="1">
    <location>
        <begin position="43"/>
        <end position="60"/>
    </location>
</feature>
<dbReference type="RefSeq" id="WP_311694443.1">
    <property type="nucleotide sequence ID" value="NZ_JAVREY010000009.1"/>
</dbReference>